<accession>A0ABC9WC12</accession>
<dbReference type="AlphaFoldDB" id="A0ABC9WC12"/>
<sequence>MEDDGGADIHPQPMEHPMLEQMDVPKGRCGPVGSLHWSRLLAGPVDPWKERSPHWRRFAGRASDPVGDPRWSSLLLKDCTPWKGPTLEQFMKNCSPWEGPMLEKFMEDCLLWKGPHAGAGEERKEGGAAKIT</sequence>
<dbReference type="Proteomes" id="UP001623348">
    <property type="component" value="Unassembled WGS sequence"/>
</dbReference>
<comment type="caution">
    <text evidence="1">The sequence shown here is derived from an EMBL/GenBank/DDBJ whole genome shotgun (WGS) entry which is preliminary data.</text>
</comment>
<name>A0ABC9WC12_GRUJA</name>
<evidence type="ECO:0000313" key="2">
    <source>
        <dbReference type="Proteomes" id="UP001623348"/>
    </source>
</evidence>
<proteinExistence type="predicted"/>
<protein>
    <submittedName>
        <fullName evidence="1">Zinc finger and BTB domain-containing protein 5</fullName>
    </submittedName>
</protein>
<dbReference type="EMBL" id="BAAFJT010000002">
    <property type="protein sequence ID" value="GAB0183059.1"/>
    <property type="molecule type" value="Genomic_DNA"/>
</dbReference>
<evidence type="ECO:0000313" key="1">
    <source>
        <dbReference type="EMBL" id="GAB0183059.1"/>
    </source>
</evidence>
<reference evidence="1 2" key="1">
    <citation type="submission" date="2024-06" db="EMBL/GenBank/DDBJ databases">
        <title>The draft genome of Grus japonensis, version 3.</title>
        <authorList>
            <person name="Nabeshima K."/>
            <person name="Suzuki S."/>
            <person name="Onuma M."/>
        </authorList>
    </citation>
    <scope>NUCLEOTIDE SEQUENCE [LARGE SCALE GENOMIC DNA]</scope>
    <source>
        <strain evidence="1 2">451A</strain>
    </source>
</reference>
<keyword evidence="2" id="KW-1185">Reference proteome</keyword>
<gene>
    <name evidence="1" type="ORF">GRJ2_000771200</name>
</gene>
<organism evidence="1 2">
    <name type="scientific">Grus japonensis</name>
    <name type="common">Japanese crane</name>
    <name type="synonym">Red-crowned crane</name>
    <dbReference type="NCBI Taxonomy" id="30415"/>
    <lineage>
        <taxon>Eukaryota</taxon>
        <taxon>Metazoa</taxon>
        <taxon>Chordata</taxon>
        <taxon>Craniata</taxon>
        <taxon>Vertebrata</taxon>
        <taxon>Euteleostomi</taxon>
        <taxon>Archelosauria</taxon>
        <taxon>Archosauria</taxon>
        <taxon>Dinosauria</taxon>
        <taxon>Saurischia</taxon>
        <taxon>Theropoda</taxon>
        <taxon>Coelurosauria</taxon>
        <taxon>Aves</taxon>
        <taxon>Neognathae</taxon>
        <taxon>Neoaves</taxon>
        <taxon>Gruiformes</taxon>
        <taxon>Gruidae</taxon>
        <taxon>Grus</taxon>
    </lineage>
</organism>